<dbReference type="FunFam" id="3.30.160.60:FF:000710">
    <property type="entry name" value="Zinc finger protein 768"/>
    <property type="match status" value="1"/>
</dbReference>
<reference evidence="10 12" key="1">
    <citation type="submission" date="2015-02" db="EMBL/GenBank/DDBJ databases">
        <authorList>
            <person name="Chooi Y.-H."/>
        </authorList>
    </citation>
    <scope>NUCLEOTIDE SEQUENCE [LARGE SCALE GENOMIC DNA]</scope>
    <source>
        <strain evidence="10">E3</strain>
    </source>
</reference>
<dbReference type="InterPro" id="IPR036236">
    <property type="entry name" value="Znf_C2H2_sf"/>
</dbReference>
<protein>
    <recommendedName>
        <fullName evidence="9">C2H2-type domain-containing protein</fullName>
    </recommendedName>
</protein>
<dbReference type="SMART" id="SM00355">
    <property type="entry name" value="ZnF_C2H2"/>
    <property type="match status" value="4"/>
</dbReference>
<organism evidence="10 12">
    <name type="scientific">Plasmodiophora brassicae</name>
    <name type="common">Clubroot disease agent</name>
    <dbReference type="NCBI Taxonomy" id="37360"/>
    <lineage>
        <taxon>Eukaryota</taxon>
        <taxon>Sar</taxon>
        <taxon>Rhizaria</taxon>
        <taxon>Endomyxa</taxon>
        <taxon>Phytomyxea</taxon>
        <taxon>Plasmodiophorida</taxon>
        <taxon>Plasmodiophoridae</taxon>
        <taxon>Plasmodiophora</taxon>
    </lineage>
</organism>
<evidence type="ECO:0000313" key="12">
    <source>
        <dbReference type="Proteomes" id="UP000039324"/>
    </source>
</evidence>
<dbReference type="EMBL" id="CDSF01000133">
    <property type="protein sequence ID" value="CEP02931.1"/>
    <property type="molecule type" value="Genomic_DNA"/>
</dbReference>
<dbReference type="PANTHER" id="PTHR23235">
    <property type="entry name" value="KRUEPPEL-LIKE TRANSCRIPTION FACTOR"/>
    <property type="match status" value="1"/>
</dbReference>
<evidence type="ECO:0000313" key="13">
    <source>
        <dbReference type="Proteomes" id="UP000290189"/>
    </source>
</evidence>
<dbReference type="Gene3D" id="3.30.160.60">
    <property type="entry name" value="Classic Zinc Finger"/>
    <property type="match status" value="4"/>
</dbReference>
<dbReference type="GO" id="GO:0000978">
    <property type="term" value="F:RNA polymerase II cis-regulatory region sequence-specific DNA binding"/>
    <property type="evidence" value="ECO:0007669"/>
    <property type="project" value="TreeGrafter"/>
</dbReference>
<comment type="subcellular location">
    <subcellularLocation>
        <location evidence="1">Nucleus</location>
    </subcellularLocation>
</comment>
<dbReference type="OrthoDB" id="8117402at2759"/>
<keyword evidence="2" id="KW-0479">Metal-binding</keyword>
<keyword evidence="11" id="KW-0496">Mitochondrion</keyword>
<feature type="region of interest" description="Disordered" evidence="8">
    <location>
        <begin position="233"/>
        <end position="261"/>
    </location>
</feature>
<dbReference type="PROSITE" id="PS50157">
    <property type="entry name" value="ZINC_FINGER_C2H2_2"/>
    <property type="match status" value="4"/>
</dbReference>
<dbReference type="InterPro" id="IPR013087">
    <property type="entry name" value="Znf_C2H2_type"/>
</dbReference>
<keyword evidence="4 7" id="KW-0863">Zinc-finger</keyword>
<proteinExistence type="predicted"/>
<evidence type="ECO:0000256" key="1">
    <source>
        <dbReference type="ARBA" id="ARBA00004123"/>
    </source>
</evidence>
<evidence type="ECO:0000256" key="6">
    <source>
        <dbReference type="ARBA" id="ARBA00023242"/>
    </source>
</evidence>
<evidence type="ECO:0000256" key="5">
    <source>
        <dbReference type="ARBA" id="ARBA00022833"/>
    </source>
</evidence>
<dbReference type="GO" id="GO:0008270">
    <property type="term" value="F:zinc ion binding"/>
    <property type="evidence" value="ECO:0007669"/>
    <property type="project" value="UniProtKB-KW"/>
</dbReference>
<dbReference type="EMBL" id="OVEO01000003">
    <property type="protein sequence ID" value="SPQ95034.1"/>
    <property type="molecule type" value="Genomic_DNA"/>
</dbReference>
<dbReference type="PANTHER" id="PTHR23235:SF160">
    <property type="entry name" value="GASTRULA ZINC FINGER PROTEIN XLCGF7.1-LIKE-RELATED"/>
    <property type="match status" value="1"/>
</dbReference>
<feature type="compositionally biased region" description="Low complexity" evidence="8">
    <location>
        <begin position="241"/>
        <end position="254"/>
    </location>
</feature>
<dbReference type="Proteomes" id="UP000039324">
    <property type="component" value="Unassembled WGS sequence"/>
</dbReference>
<evidence type="ECO:0000313" key="10">
    <source>
        <dbReference type="EMBL" id="CEP02931.1"/>
    </source>
</evidence>
<evidence type="ECO:0000256" key="8">
    <source>
        <dbReference type="SAM" id="MobiDB-lite"/>
    </source>
</evidence>
<dbReference type="GO" id="GO:0005634">
    <property type="term" value="C:nucleus"/>
    <property type="evidence" value="ECO:0007669"/>
    <property type="project" value="UniProtKB-SubCell"/>
</dbReference>
<dbReference type="FunFam" id="3.30.160.60:FF:000870">
    <property type="entry name" value="zinc finger protein 197 isoform X1"/>
    <property type="match status" value="1"/>
</dbReference>
<dbReference type="OMA" id="YQFPSPR"/>
<dbReference type="Pfam" id="PF00096">
    <property type="entry name" value="zf-C2H2"/>
    <property type="match status" value="3"/>
</dbReference>
<feature type="domain" description="C2H2-type" evidence="9">
    <location>
        <begin position="88"/>
        <end position="115"/>
    </location>
</feature>
<feature type="domain" description="C2H2-type" evidence="9">
    <location>
        <begin position="116"/>
        <end position="143"/>
    </location>
</feature>
<evidence type="ECO:0000256" key="3">
    <source>
        <dbReference type="ARBA" id="ARBA00022737"/>
    </source>
</evidence>
<feature type="domain" description="C2H2-type" evidence="9">
    <location>
        <begin position="144"/>
        <end position="171"/>
    </location>
</feature>
<name>A0A0G4J6L0_PLABS</name>
<keyword evidence="3" id="KW-0677">Repeat</keyword>
<dbReference type="Proteomes" id="UP000290189">
    <property type="component" value="Unassembled WGS sequence"/>
</dbReference>
<evidence type="ECO:0000313" key="11">
    <source>
        <dbReference type="EMBL" id="SPQ95034.1"/>
    </source>
</evidence>
<evidence type="ECO:0000256" key="2">
    <source>
        <dbReference type="ARBA" id="ARBA00022723"/>
    </source>
</evidence>
<dbReference type="PROSITE" id="PS00028">
    <property type="entry name" value="ZINC_FINGER_C2H2_1"/>
    <property type="match status" value="4"/>
</dbReference>
<evidence type="ECO:0000259" key="9">
    <source>
        <dbReference type="PROSITE" id="PS50157"/>
    </source>
</evidence>
<sequence length="290" mass="30937">METIHYGAASPRPTDDDAVGHLDLSLTSSHIVLPDSSIDLNAQGSAPTLAFPVDDAPVRHACPTCNKTFPKSSDLKRHQKCHLGQRPFPCRTCSKCFLKASDLKRHDRIHSGEKPYVCQVCGRCFAEGGSLQRHSRMHTGERPYSCSICNKQFVRSYNAKKHTKVHGTTDPASVIVTKLPKASRRQPTQVVVAQQGAPAQQPHVITTASVVAPTRLPGAMNGMQPIQALTISTGAPHQSRGSPGAHTSNSSSSSGGRGADDVVDSRHLLSAARASCLSTGSSVLDSIMHP</sequence>
<reference evidence="11 13" key="2">
    <citation type="submission" date="2018-03" db="EMBL/GenBank/DDBJ databases">
        <authorList>
            <person name="Fogelqvist J."/>
        </authorList>
    </citation>
    <scope>NUCLEOTIDE SEQUENCE [LARGE SCALE GENOMIC DNA]</scope>
</reference>
<dbReference type="FunFam" id="3.30.160.60:FF:001498">
    <property type="entry name" value="Zinc finger protein 404"/>
    <property type="match status" value="1"/>
</dbReference>
<feature type="domain" description="C2H2-type" evidence="9">
    <location>
        <begin position="60"/>
        <end position="87"/>
    </location>
</feature>
<gene>
    <name evidence="10" type="ORF">PBRA_002898</name>
    <name evidence="11" type="ORF">PLBR_LOCUS2249</name>
</gene>
<evidence type="ECO:0000256" key="7">
    <source>
        <dbReference type="PROSITE-ProRule" id="PRU00042"/>
    </source>
</evidence>
<evidence type="ECO:0000256" key="4">
    <source>
        <dbReference type="ARBA" id="ARBA00022771"/>
    </source>
</evidence>
<dbReference type="GO" id="GO:0000981">
    <property type="term" value="F:DNA-binding transcription factor activity, RNA polymerase II-specific"/>
    <property type="evidence" value="ECO:0007669"/>
    <property type="project" value="TreeGrafter"/>
</dbReference>
<keyword evidence="12" id="KW-1185">Reference proteome</keyword>
<keyword evidence="6" id="KW-0539">Nucleus</keyword>
<geneLocation type="mitochondrion" evidence="11"/>
<accession>A0A0G4J6L0</accession>
<dbReference type="AlphaFoldDB" id="A0A0G4J6L0"/>
<keyword evidence="5" id="KW-0862">Zinc</keyword>
<dbReference type="SUPFAM" id="SSF57667">
    <property type="entry name" value="beta-beta-alpha zinc fingers"/>
    <property type="match status" value="2"/>
</dbReference>
<dbReference type="STRING" id="37360.A0A0G4J6L0"/>